<reference evidence="2 4" key="1">
    <citation type="submission" date="2015-07" db="EMBL/GenBank/DDBJ databases">
        <authorList>
            <person name="Cajimat M.N.B."/>
            <person name="Milazzo M.L."/>
            <person name="Fulhorst C.F."/>
        </authorList>
    </citation>
    <scope>NUCLEOTIDE SEQUENCE [LARGE SCALE GENOMIC DNA]</scope>
    <source>
        <strain evidence="2">Single colony</strain>
    </source>
</reference>
<feature type="region of interest" description="Disordered" evidence="1">
    <location>
        <begin position="1"/>
        <end position="103"/>
    </location>
</feature>
<sequence length="103" mass="11532">MDRPSTPKVSSRPSTPHGHRISRPSTPARGSRPGTPSRLQKDPSAAWLKNPPNNLELEDPRSQDRASDLLGSRYTEPVKGPPSEEELKKARDLADMLEKRKRQ</sequence>
<gene>
    <name evidence="2" type="primary">FGENESH: predicted gene_2.667</name>
    <name evidence="3" type="ORF">AAT19DRAFT_12664</name>
    <name evidence="2" type="ORF">BN2166_0014980</name>
</gene>
<feature type="compositionally biased region" description="Basic and acidic residues" evidence="1">
    <location>
        <begin position="85"/>
        <end position="103"/>
    </location>
</feature>
<evidence type="ECO:0000313" key="5">
    <source>
        <dbReference type="Proteomes" id="UP000239560"/>
    </source>
</evidence>
<evidence type="ECO:0000313" key="4">
    <source>
        <dbReference type="Proteomes" id="UP000199069"/>
    </source>
</evidence>
<dbReference type="OMA" id="YSDPRIQ"/>
<evidence type="ECO:0000313" key="2">
    <source>
        <dbReference type="EMBL" id="CTR05637.1"/>
    </source>
</evidence>
<proteinExistence type="predicted"/>
<feature type="compositionally biased region" description="Basic and acidic residues" evidence="1">
    <location>
        <begin position="58"/>
        <end position="67"/>
    </location>
</feature>
<dbReference type="EMBL" id="LCTV02000002">
    <property type="protein sequence ID" value="PRQ77246.1"/>
    <property type="molecule type" value="Genomic_DNA"/>
</dbReference>
<organism evidence="2 4">
    <name type="scientific">Rhodotorula toruloides</name>
    <name type="common">Yeast</name>
    <name type="synonym">Rhodosporidium toruloides</name>
    <dbReference type="NCBI Taxonomy" id="5286"/>
    <lineage>
        <taxon>Eukaryota</taxon>
        <taxon>Fungi</taxon>
        <taxon>Dikarya</taxon>
        <taxon>Basidiomycota</taxon>
        <taxon>Pucciniomycotina</taxon>
        <taxon>Microbotryomycetes</taxon>
        <taxon>Sporidiobolales</taxon>
        <taxon>Sporidiobolaceae</taxon>
        <taxon>Rhodotorula</taxon>
    </lineage>
</organism>
<accession>A0A0K3CAG4</accession>
<dbReference type="EMBL" id="CWKI01000002">
    <property type="protein sequence ID" value="CTR05637.1"/>
    <property type="molecule type" value="Genomic_DNA"/>
</dbReference>
<evidence type="ECO:0000256" key="1">
    <source>
        <dbReference type="SAM" id="MobiDB-lite"/>
    </source>
</evidence>
<keyword evidence="4" id="KW-1185">Reference proteome</keyword>
<dbReference type="OrthoDB" id="2520794at2759"/>
<dbReference type="AlphaFoldDB" id="A0A0K3CAG4"/>
<evidence type="ECO:0000313" key="3">
    <source>
        <dbReference type="EMBL" id="PRQ77246.1"/>
    </source>
</evidence>
<protein>
    <submittedName>
        <fullName evidence="2">Uncharacterized protein</fullName>
    </submittedName>
</protein>
<reference evidence="3 5" key="2">
    <citation type="journal article" date="2018" name="Elife">
        <title>Functional genomics of lipid metabolism in the oleaginous yeast Rhodosporidium toruloides.</title>
        <authorList>
            <person name="Coradetti S.T."/>
            <person name="Pinel D."/>
            <person name="Geiselman G."/>
            <person name="Ito M."/>
            <person name="Mondo S."/>
            <person name="Reilly M.C."/>
            <person name="Cheng Y.F."/>
            <person name="Bauer S."/>
            <person name="Grigoriev I."/>
            <person name="Gladden J.M."/>
            <person name="Simmons B.A."/>
            <person name="Brem R."/>
            <person name="Arkin A.P."/>
            <person name="Skerker J.M."/>
        </authorList>
    </citation>
    <scope>NUCLEOTIDE SEQUENCE [LARGE SCALE GENOMIC DNA]</scope>
    <source>
        <strain evidence="3 5">NBRC 0880</strain>
    </source>
</reference>
<name>A0A0K3CAG4_RHOTO</name>
<dbReference type="Proteomes" id="UP000239560">
    <property type="component" value="Unassembled WGS sequence"/>
</dbReference>
<dbReference type="Proteomes" id="UP000199069">
    <property type="component" value="Unassembled WGS sequence"/>
</dbReference>